<dbReference type="FunCoup" id="A0A6J2VQ09">
    <property type="interactions" value="870"/>
</dbReference>
<sequence length="660" mass="73948">MEGKEETSDTDSGIILHSGPDSPTTVMKDVSTHTRAVKLKQQSLQDRLELCLLELKKLCIREAELTGHLSSDYPLLPGEKPPVIRRRVGAAFKLDEQSILQKAEDSELCSVEGELALQQQICAAARRLCQEEHLSKAMKKSRMQQYKREEKKLKELQEAVFRLRLERGRSSPRPGMLIQRDQGTSDDSSLSDSAVLDEEEMTSQSSQQSSDLPPPTDHLLSAPGNSHLQPLFPGPSHPHLLFPIPSHPHSPLPASSHPHANLPASSPRPSELALHQSPPPVLEELKPCSSPVLETEPAPIQNSPWKESSLDQPYQKTKKSRSSSSKSSPAVTPVLPPLEACLGEGGLLLQSPRHLALKHTQSSSAPSTPDMHLRRGYSLRIPSSEPPCEPDLDRGRSRVARRRLTDFGASSSDYSPHRMNIGNPLYHSSSEDSSSEHSTPSCTSSPCVEHPAELHGSFRSHYPCHYPGHPDGHMQAYAQAYAPTSFYKTPQYQSSPNFFRGFVNGVRGYPSDMDTGRLCTSQLPPQACPAGRYEYWYEETHPHAQRVLKAPPSHIRLARAPSLREYPHHPSRVLPRQVVSEELKSWHQRNQFREPRPRSLDRQRQGAIRIRNIPGRESPLSQQHMLQEQQVPQRRVIQRATDEAPVQWFTEEDKEIVSQV</sequence>
<dbReference type="CTD" id="563192"/>
<keyword evidence="2" id="KW-0963">Cytoplasm</keyword>
<dbReference type="InterPro" id="IPR043447">
    <property type="entry name" value="CCDC120/INAVA"/>
</dbReference>
<proteinExistence type="predicted"/>
<dbReference type="Pfam" id="PF11819">
    <property type="entry name" value="CUPID"/>
    <property type="match status" value="1"/>
</dbReference>
<dbReference type="OrthoDB" id="10063592at2759"/>
<evidence type="ECO:0000256" key="3">
    <source>
        <dbReference type="ARBA" id="ARBA00023054"/>
    </source>
</evidence>
<evidence type="ECO:0000256" key="4">
    <source>
        <dbReference type="SAM" id="MobiDB-lite"/>
    </source>
</evidence>
<feature type="region of interest" description="Disordered" evidence="4">
    <location>
        <begin position="1"/>
        <end position="27"/>
    </location>
</feature>
<dbReference type="GO" id="GO:0034334">
    <property type="term" value="P:adherens junction maintenance"/>
    <property type="evidence" value="ECO:0007669"/>
    <property type="project" value="TreeGrafter"/>
</dbReference>
<dbReference type="InterPro" id="IPR021774">
    <property type="entry name" value="CUPID"/>
</dbReference>
<dbReference type="AlphaFoldDB" id="A0A6J2VQ09"/>
<keyword evidence="3" id="KW-0175">Coiled coil</keyword>
<dbReference type="GeneID" id="115815360"/>
<dbReference type="GO" id="GO:0005737">
    <property type="term" value="C:cytoplasm"/>
    <property type="evidence" value="ECO:0007669"/>
    <property type="project" value="UniProtKB-SubCell"/>
</dbReference>
<evidence type="ECO:0000256" key="2">
    <source>
        <dbReference type="ARBA" id="ARBA00022490"/>
    </source>
</evidence>
<name>A0A6J2VQ09_CHACN</name>
<evidence type="ECO:0000259" key="5">
    <source>
        <dbReference type="Pfam" id="PF11819"/>
    </source>
</evidence>
<accession>A0A6J2VQ09</accession>
<dbReference type="PANTHER" id="PTHR16093:SF6">
    <property type="entry name" value="INNATE IMMUNITY ACTIVATOR B"/>
    <property type="match status" value="1"/>
</dbReference>
<reference evidence="7" key="1">
    <citation type="submission" date="2025-08" db="UniProtKB">
        <authorList>
            <consortium name="RefSeq"/>
        </authorList>
    </citation>
    <scope>IDENTIFICATION</scope>
</reference>
<dbReference type="RefSeq" id="XP_030634177.1">
    <property type="nucleotide sequence ID" value="XM_030778317.1"/>
</dbReference>
<feature type="compositionally biased region" description="Low complexity" evidence="4">
    <location>
        <begin position="427"/>
        <end position="446"/>
    </location>
</feature>
<gene>
    <name evidence="7" type="primary">inavab</name>
</gene>
<evidence type="ECO:0000313" key="7">
    <source>
        <dbReference type="RefSeq" id="XP_030634177.1"/>
    </source>
</evidence>
<evidence type="ECO:0000313" key="6">
    <source>
        <dbReference type="Proteomes" id="UP000504632"/>
    </source>
</evidence>
<evidence type="ECO:0000256" key="1">
    <source>
        <dbReference type="ARBA" id="ARBA00004496"/>
    </source>
</evidence>
<dbReference type="InParanoid" id="A0A6J2VQ09"/>
<feature type="region of interest" description="Disordered" evidence="4">
    <location>
        <begin position="165"/>
        <end position="335"/>
    </location>
</feature>
<feature type="compositionally biased region" description="Polar residues" evidence="4">
    <location>
        <begin position="300"/>
        <end position="315"/>
    </location>
</feature>
<feature type="domain" description="Cytohesin Ubiquitin Protein Inducing" evidence="5">
    <location>
        <begin position="2"/>
        <end position="136"/>
    </location>
</feature>
<keyword evidence="6" id="KW-1185">Reference proteome</keyword>
<comment type="subcellular location">
    <subcellularLocation>
        <location evidence="1">Cytoplasm</location>
    </subcellularLocation>
</comment>
<protein>
    <submittedName>
        <fullName evidence="7">Innate immunity activator b</fullName>
    </submittedName>
</protein>
<feature type="region of interest" description="Disordered" evidence="4">
    <location>
        <begin position="378"/>
        <end position="446"/>
    </location>
</feature>
<organism evidence="6 7">
    <name type="scientific">Chanos chanos</name>
    <name type="common">Milkfish</name>
    <name type="synonym">Mugil chanos</name>
    <dbReference type="NCBI Taxonomy" id="29144"/>
    <lineage>
        <taxon>Eukaryota</taxon>
        <taxon>Metazoa</taxon>
        <taxon>Chordata</taxon>
        <taxon>Craniata</taxon>
        <taxon>Vertebrata</taxon>
        <taxon>Euteleostomi</taxon>
        <taxon>Actinopterygii</taxon>
        <taxon>Neopterygii</taxon>
        <taxon>Teleostei</taxon>
        <taxon>Ostariophysi</taxon>
        <taxon>Gonorynchiformes</taxon>
        <taxon>Chanidae</taxon>
        <taxon>Chanos</taxon>
    </lineage>
</organism>
<dbReference type="Proteomes" id="UP000504632">
    <property type="component" value="Chromosome 6"/>
</dbReference>
<dbReference type="PANTHER" id="PTHR16093">
    <property type="entry name" value="COILED-COIL DOMAIN-CONTAINING PROTEIN 120 FAMILY MEMBER"/>
    <property type="match status" value="1"/>
</dbReference>
<dbReference type="GO" id="GO:0031398">
    <property type="term" value="P:positive regulation of protein ubiquitination"/>
    <property type="evidence" value="ECO:0007669"/>
    <property type="project" value="TreeGrafter"/>
</dbReference>